<dbReference type="InterPro" id="IPR029479">
    <property type="entry name" value="Nitroreductase"/>
</dbReference>
<keyword evidence="5" id="KW-0521">NADP</keyword>
<dbReference type="RefSeq" id="WP_284131516.1">
    <property type="nucleotide sequence ID" value="NZ_JASKYM010000001.1"/>
</dbReference>
<dbReference type="Gene3D" id="3.40.109.10">
    <property type="entry name" value="NADH Oxidase"/>
    <property type="match status" value="1"/>
</dbReference>
<keyword evidence="3 5" id="KW-0288">FMN</keyword>
<dbReference type="PIRSF" id="PIRSF005426">
    <property type="entry name" value="Frp"/>
    <property type="match status" value="1"/>
</dbReference>
<dbReference type="EMBL" id="JASKYM010000001">
    <property type="protein sequence ID" value="MDK2562543.1"/>
    <property type="molecule type" value="Genomic_DNA"/>
</dbReference>
<evidence type="ECO:0000256" key="2">
    <source>
        <dbReference type="ARBA" id="ARBA00022630"/>
    </source>
</evidence>
<dbReference type="Pfam" id="PF00881">
    <property type="entry name" value="Nitroreductase"/>
    <property type="match status" value="1"/>
</dbReference>
<gene>
    <name evidence="7" type="ORF">QOZ84_03200</name>
</gene>
<keyword evidence="4 5" id="KW-0560">Oxidoreductase</keyword>
<evidence type="ECO:0000313" key="8">
    <source>
        <dbReference type="Proteomes" id="UP001301012"/>
    </source>
</evidence>
<evidence type="ECO:0000256" key="3">
    <source>
        <dbReference type="ARBA" id="ARBA00022643"/>
    </source>
</evidence>
<evidence type="ECO:0000313" key="7">
    <source>
        <dbReference type="EMBL" id="MDK2562543.1"/>
    </source>
</evidence>
<evidence type="ECO:0000256" key="1">
    <source>
        <dbReference type="ARBA" id="ARBA00008366"/>
    </source>
</evidence>
<dbReference type="InterPro" id="IPR000415">
    <property type="entry name" value="Nitroreductase-like"/>
</dbReference>
<accession>A0ABT7E6J1</accession>
<dbReference type="InterPro" id="IPR016446">
    <property type="entry name" value="Flavin_OxRdtase_Frp"/>
</dbReference>
<keyword evidence="2 5" id="KW-0285">Flavoprotein</keyword>
<proteinExistence type="inferred from homology"/>
<protein>
    <submittedName>
        <fullName evidence="7">Nitroreductase family protein</fullName>
    </submittedName>
</protein>
<keyword evidence="8" id="KW-1185">Reference proteome</keyword>
<dbReference type="Proteomes" id="UP001301012">
    <property type="component" value="Unassembled WGS sequence"/>
</dbReference>
<feature type="domain" description="Nitroreductase" evidence="6">
    <location>
        <begin position="8"/>
        <end position="164"/>
    </location>
</feature>
<comment type="similarity">
    <text evidence="1 5">Belongs to the flavin oxidoreductase frp family.</text>
</comment>
<evidence type="ECO:0000259" key="6">
    <source>
        <dbReference type="Pfam" id="PF00881"/>
    </source>
</evidence>
<dbReference type="PANTHER" id="PTHR43425:SF2">
    <property type="entry name" value="OXYGEN-INSENSITIVE NADPH NITROREDUCTASE"/>
    <property type="match status" value="1"/>
</dbReference>
<comment type="caution">
    <text evidence="7">The sequence shown here is derived from an EMBL/GenBank/DDBJ whole genome shotgun (WGS) entry which is preliminary data.</text>
</comment>
<dbReference type="SUPFAM" id="SSF55469">
    <property type="entry name" value="FMN-dependent nitroreductase-like"/>
    <property type="match status" value="1"/>
</dbReference>
<evidence type="ECO:0000256" key="4">
    <source>
        <dbReference type="ARBA" id="ARBA00023002"/>
    </source>
</evidence>
<name>A0ABT7E6J1_9FIRM</name>
<reference evidence="7 8" key="1">
    <citation type="submission" date="2023-05" db="EMBL/GenBank/DDBJ databases">
        <title>Rombocin, a short stable natural nisin variant, displays selective antimicrobial activity against Listeria monocytogenes and employs dual mode of action to kill target bacterial strains.</title>
        <authorList>
            <person name="Wambui J."/>
            <person name="Stephan R."/>
            <person name="Kuipers O.P."/>
        </authorList>
    </citation>
    <scope>NUCLEOTIDE SEQUENCE [LARGE SCALE GENOMIC DNA]</scope>
    <source>
        <strain evidence="7 8">RC002</strain>
    </source>
</reference>
<dbReference type="PANTHER" id="PTHR43425">
    <property type="entry name" value="OXYGEN-INSENSITIVE NADPH NITROREDUCTASE"/>
    <property type="match status" value="1"/>
</dbReference>
<evidence type="ECO:0000256" key="5">
    <source>
        <dbReference type="PIRNR" id="PIRNR005426"/>
    </source>
</evidence>
<sequence length="249" mass="29037">MNDIIKAINNRVSLRKYQEKEISKEHLDIILESAIKAPTAGNMMMYSIIKISDEKTKEKLSITCDNQPFIKKASVILIFLADMQKWCDYFKVCNIENIKPLGMNDFMLSINDSLIACQNAVLAAESLDIGSCYIGDIMENYEEHKTLLNLPDYTFPAAMITLGYYPENMKRVYRDRFDKEHVVFDEKYKKLDEDELKEMFKNKEENMPKTNPFNVNSFGELIYNRKTSADFSIEMDRSIKEGIKFFTKK</sequence>
<organism evidence="7 8">
    <name type="scientific">Romboutsia sedimentorum</name>
    <dbReference type="NCBI Taxonomy" id="1368474"/>
    <lineage>
        <taxon>Bacteria</taxon>
        <taxon>Bacillati</taxon>
        <taxon>Bacillota</taxon>
        <taxon>Clostridia</taxon>
        <taxon>Peptostreptococcales</taxon>
        <taxon>Peptostreptococcaceae</taxon>
        <taxon>Romboutsia</taxon>
    </lineage>
</organism>